<proteinExistence type="predicted"/>
<organism evidence="1 2">
    <name type="scientific">Salinisphaera japonica YTM-1</name>
    <dbReference type="NCBI Taxonomy" id="1209778"/>
    <lineage>
        <taxon>Bacteria</taxon>
        <taxon>Pseudomonadati</taxon>
        <taxon>Pseudomonadota</taxon>
        <taxon>Gammaproteobacteria</taxon>
        <taxon>Salinisphaerales</taxon>
        <taxon>Salinisphaeraceae</taxon>
        <taxon>Salinisphaera</taxon>
    </lineage>
</organism>
<evidence type="ECO:0000313" key="2">
    <source>
        <dbReference type="Proteomes" id="UP000285310"/>
    </source>
</evidence>
<keyword evidence="2" id="KW-1185">Reference proteome</keyword>
<gene>
    <name evidence="1" type="ORF">SAJA_01005</name>
</gene>
<protein>
    <submittedName>
        <fullName evidence="1">Uncharacterized protein</fullName>
    </submittedName>
</protein>
<dbReference type="Proteomes" id="UP000285310">
    <property type="component" value="Unassembled WGS sequence"/>
</dbReference>
<reference evidence="1 2" key="1">
    <citation type="submission" date="2013-10" db="EMBL/GenBank/DDBJ databases">
        <title>Salinisphaera japonica YTM-1 Genome Sequencing.</title>
        <authorList>
            <person name="Lai Q."/>
            <person name="Li C."/>
            <person name="Shao Z."/>
        </authorList>
    </citation>
    <scope>NUCLEOTIDE SEQUENCE [LARGE SCALE GENOMIC DNA]</scope>
    <source>
        <strain evidence="1 2">YTM-1</strain>
    </source>
</reference>
<dbReference type="InParanoid" id="A0A423Q2M5"/>
<sequence>MTRVIVTTVLTSLILVVAMSLAAWFVMDRLASETTPMPAAAPIAAPSPTPAGRFYHLPVDHELAWAAAGGLDKAGLAPRPTPPTMPAVRITRIRVPAPVDVDFADMDLVYPGAADSATPSAEGADQDQEQAISQQLNPNIDDWRPRTDDEDLFNNSTGMRGFMTQSWINESVGIQGGLAIPSERTRNENESLSDQMAVGMGVLFAF</sequence>
<dbReference type="AlphaFoldDB" id="A0A423Q2M5"/>
<name>A0A423Q2M5_9GAMM</name>
<accession>A0A423Q2M5</accession>
<comment type="caution">
    <text evidence="1">The sequence shown here is derived from an EMBL/GenBank/DDBJ whole genome shotgun (WGS) entry which is preliminary data.</text>
</comment>
<evidence type="ECO:0000313" key="1">
    <source>
        <dbReference type="EMBL" id="ROO32922.1"/>
    </source>
</evidence>
<dbReference type="EMBL" id="AYKG01000001">
    <property type="protein sequence ID" value="ROO32922.1"/>
    <property type="molecule type" value="Genomic_DNA"/>
</dbReference>